<dbReference type="AlphaFoldDB" id="A0A450SET5"/>
<proteinExistence type="predicted"/>
<dbReference type="EMBL" id="CAADEY010000031">
    <property type="protein sequence ID" value="VFJ51241.1"/>
    <property type="molecule type" value="Genomic_DNA"/>
</dbReference>
<evidence type="ECO:0000313" key="1">
    <source>
        <dbReference type="EMBL" id="VFJ48415.1"/>
    </source>
</evidence>
<organism evidence="2">
    <name type="scientific">Candidatus Kentrum sp. DK</name>
    <dbReference type="NCBI Taxonomy" id="2126562"/>
    <lineage>
        <taxon>Bacteria</taxon>
        <taxon>Pseudomonadati</taxon>
        <taxon>Pseudomonadota</taxon>
        <taxon>Gammaproteobacteria</taxon>
        <taxon>Candidatus Kentrum</taxon>
    </lineage>
</organism>
<dbReference type="EMBL" id="CAADEX010000020">
    <property type="protein sequence ID" value="VFJ48415.1"/>
    <property type="molecule type" value="Genomic_DNA"/>
</dbReference>
<evidence type="ECO:0000313" key="2">
    <source>
        <dbReference type="EMBL" id="VFJ51241.1"/>
    </source>
</evidence>
<gene>
    <name evidence="1" type="ORF">BECKDK2373B_GA0170837_102043</name>
    <name evidence="2" type="ORF">BECKDK2373C_GA0170839_103138</name>
</gene>
<sequence>MPTYVYETIPEDPSTTPRRFEMEQRMSDDPLHTDPESGLPVRRVISGGIGLLSAGGAGSAPAYEPSGMGGGSCCGGMCGCG</sequence>
<evidence type="ECO:0008006" key="3">
    <source>
        <dbReference type="Google" id="ProtNLM"/>
    </source>
</evidence>
<accession>A0A450SET5</accession>
<name>A0A450SET5_9GAMM</name>
<protein>
    <recommendedName>
        <fullName evidence="3">Regulatory protein, FmdB family</fullName>
    </recommendedName>
</protein>
<reference evidence="2" key="1">
    <citation type="submission" date="2019-02" db="EMBL/GenBank/DDBJ databases">
        <authorList>
            <person name="Gruber-Vodicka R. H."/>
            <person name="Seah K. B. B."/>
        </authorList>
    </citation>
    <scope>NUCLEOTIDE SEQUENCE</scope>
    <source>
        <strain evidence="2">BECK_DK161</strain>
        <strain evidence="1">BECK_DK47</strain>
    </source>
</reference>